<sequence length="561" mass="63617">MVSSLLCLHYSSFYFSRRTQDVVRDLLLRPGCGLSYFRLYPSLLPCSPEKLLLSLRHSKGKKPQFASGSVAVEGLERSKMLCNSDPRIHDTDEFVSQLQELFTQVKSMIKSGNKEDAMHILQANYEAVKEQMNYGCKGIEQAAILDTLALGYMGIGDVKFVKHLLKLLKDITSCVEDDQPLLDSILMHMGSISLTIGKFDDASLVYDRCLKILEREFGEDNPFLITPLMGRAKVFRLTGRITKAESIYHRAIKILEKCRGMESEELVVPLFGLGDLYISEGKAREAESCFSRILCIYQKQYGETDGKVGIAMSSLAHAKCAKGEVKEAINLYRSGLQIINESKYLNLDDDLLEKMRVDLAELLHATGREQEGREVLQESLLINEKYKGIEHPNSVGHLLNLAISYSRSKNYTEAERLLRTCLHIMSKTVDPGDQSITIPMLHLAVTLYHLKEDEEAEDLALEVVQIREKLFGKESLPVGEALDCLVSIQTRLERDDNDVLAKLRRVLSIQERELGHESEESLTTLKKVVFYLDKMGLKDEKLPLQRRLNLLKTKFKHRLPV</sequence>
<keyword evidence="4" id="KW-1185">Reference proteome</keyword>
<dbReference type="Proteomes" id="UP000233837">
    <property type="component" value="Unassembled WGS sequence"/>
</dbReference>
<evidence type="ECO:0000313" key="3">
    <source>
        <dbReference type="EMBL" id="PKU75237.1"/>
    </source>
</evidence>
<dbReference type="SUPFAM" id="SSF48452">
    <property type="entry name" value="TPR-like"/>
    <property type="match status" value="2"/>
</dbReference>
<gene>
    <name evidence="3" type="ORF">MA16_Dca020204</name>
</gene>
<proteinExistence type="predicted"/>
<dbReference type="Gene3D" id="1.25.40.10">
    <property type="entry name" value="Tetratricopeptide repeat domain"/>
    <property type="match status" value="2"/>
</dbReference>
<protein>
    <submittedName>
        <fullName evidence="3">Uncharacterized protein</fullName>
    </submittedName>
</protein>
<dbReference type="AlphaFoldDB" id="A0A2I0WHU9"/>
<accession>A0A2I0WHU9</accession>
<dbReference type="GO" id="GO:0009507">
    <property type="term" value="C:chloroplast"/>
    <property type="evidence" value="ECO:0007669"/>
    <property type="project" value="TreeGrafter"/>
</dbReference>
<evidence type="ECO:0000256" key="1">
    <source>
        <dbReference type="ARBA" id="ARBA00022737"/>
    </source>
</evidence>
<dbReference type="InterPro" id="IPR011990">
    <property type="entry name" value="TPR-like_helical_dom_sf"/>
</dbReference>
<dbReference type="GO" id="GO:0009658">
    <property type="term" value="P:chloroplast organization"/>
    <property type="evidence" value="ECO:0007669"/>
    <property type="project" value="TreeGrafter"/>
</dbReference>
<dbReference type="SMART" id="SM00028">
    <property type="entry name" value="TPR"/>
    <property type="match status" value="7"/>
</dbReference>
<dbReference type="PANTHER" id="PTHR45641:SF19">
    <property type="entry name" value="NEPHROCYSTIN-3"/>
    <property type="match status" value="1"/>
</dbReference>
<name>A0A2I0WHU9_9ASPA</name>
<evidence type="ECO:0000313" key="4">
    <source>
        <dbReference type="Proteomes" id="UP000233837"/>
    </source>
</evidence>
<evidence type="ECO:0000256" key="2">
    <source>
        <dbReference type="ARBA" id="ARBA00022803"/>
    </source>
</evidence>
<reference evidence="3 4" key="1">
    <citation type="journal article" date="2016" name="Sci. Rep.">
        <title>The Dendrobium catenatum Lindl. genome sequence provides insights into polysaccharide synthase, floral development and adaptive evolution.</title>
        <authorList>
            <person name="Zhang G.Q."/>
            <person name="Xu Q."/>
            <person name="Bian C."/>
            <person name="Tsai W.C."/>
            <person name="Yeh C.M."/>
            <person name="Liu K.W."/>
            <person name="Yoshida K."/>
            <person name="Zhang L.S."/>
            <person name="Chang S.B."/>
            <person name="Chen F."/>
            <person name="Shi Y."/>
            <person name="Su Y.Y."/>
            <person name="Zhang Y.Q."/>
            <person name="Chen L.J."/>
            <person name="Yin Y."/>
            <person name="Lin M."/>
            <person name="Huang H."/>
            <person name="Deng H."/>
            <person name="Wang Z.W."/>
            <person name="Zhu S.L."/>
            <person name="Zhao X."/>
            <person name="Deng C."/>
            <person name="Niu S.C."/>
            <person name="Huang J."/>
            <person name="Wang M."/>
            <person name="Liu G.H."/>
            <person name="Yang H.J."/>
            <person name="Xiao X.J."/>
            <person name="Hsiao Y.Y."/>
            <person name="Wu W.L."/>
            <person name="Chen Y.Y."/>
            <person name="Mitsuda N."/>
            <person name="Ohme-Takagi M."/>
            <person name="Luo Y.B."/>
            <person name="Van de Peer Y."/>
            <person name="Liu Z.J."/>
        </authorList>
    </citation>
    <scope>NUCLEOTIDE SEQUENCE [LARGE SCALE GENOMIC DNA]</scope>
    <source>
        <tissue evidence="3">The whole plant</tissue>
    </source>
</reference>
<dbReference type="InterPro" id="IPR019734">
    <property type="entry name" value="TPR_rpt"/>
</dbReference>
<dbReference type="Pfam" id="PF13374">
    <property type="entry name" value="TPR_10"/>
    <property type="match status" value="1"/>
</dbReference>
<keyword evidence="1" id="KW-0677">Repeat</keyword>
<dbReference type="STRING" id="906689.A0A2I0WHU9"/>
<dbReference type="EMBL" id="KZ502624">
    <property type="protein sequence ID" value="PKU75237.1"/>
    <property type="molecule type" value="Genomic_DNA"/>
</dbReference>
<reference evidence="3 4" key="2">
    <citation type="journal article" date="2017" name="Nature">
        <title>The Apostasia genome and the evolution of orchids.</title>
        <authorList>
            <person name="Zhang G.Q."/>
            <person name="Liu K.W."/>
            <person name="Li Z."/>
            <person name="Lohaus R."/>
            <person name="Hsiao Y.Y."/>
            <person name="Niu S.C."/>
            <person name="Wang J.Y."/>
            <person name="Lin Y.C."/>
            <person name="Xu Q."/>
            <person name="Chen L.J."/>
            <person name="Yoshida K."/>
            <person name="Fujiwara S."/>
            <person name="Wang Z.W."/>
            <person name="Zhang Y.Q."/>
            <person name="Mitsuda N."/>
            <person name="Wang M."/>
            <person name="Liu G.H."/>
            <person name="Pecoraro L."/>
            <person name="Huang H.X."/>
            <person name="Xiao X.J."/>
            <person name="Lin M."/>
            <person name="Wu X.Y."/>
            <person name="Wu W.L."/>
            <person name="Chen Y.Y."/>
            <person name="Chang S.B."/>
            <person name="Sakamoto S."/>
            <person name="Ohme-Takagi M."/>
            <person name="Yagi M."/>
            <person name="Zeng S.J."/>
            <person name="Shen C.Y."/>
            <person name="Yeh C.M."/>
            <person name="Luo Y.B."/>
            <person name="Tsai W.C."/>
            <person name="Van de Peer Y."/>
            <person name="Liu Z.J."/>
        </authorList>
    </citation>
    <scope>NUCLEOTIDE SEQUENCE [LARGE SCALE GENOMIC DNA]</scope>
    <source>
        <tissue evidence="3">The whole plant</tissue>
    </source>
</reference>
<dbReference type="Pfam" id="PF13424">
    <property type="entry name" value="TPR_12"/>
    <property type="match status" value="3"/>
</dbReference>
<keyword evidence="2" id="KW-0802">TPR repeat</keyword>
<dbReference type="PANTHER" id="PTHR45641">
    <property type="entry name" value="TETRATRICOPEPTIDE REPEAT PROTEIN (AFU_ORTHOLOGUE AFUA_6G03870)"/>
    <property type="match status" value="1"/>
</dbReference>
<organism evidence="3 4">
    <name type="scientific">Dendrobium catenatum</name>
    <dbReference type="NCBI Taxonomy" id="906689"/>
    <lineage>
        <taxon>Eukaryota</taxon>
        <taxon>Viridiplantae</taxon>
        <taxon>Streptophyta</taxon>
        <taxon>Embryophyta</taxon>
        <taxon>Tracheophyta</taxon>
        <taxon>Spermatophyta</taxon>
        <taxon>Magnoliopsida</taxon>
        <taxon>Liliopsida</taxon>
        <taxon>Asparagales</taxon>
        <taxon>Orchidaceae</taxon>
        <taxon>Epidendroideae</taxon>
        <taxon>Malaxideae</taxon>
        <taxon>Dendrobiinae</taxon>
        <taxon>Dendrobium</taxon>
    </lineage>
</organism>